<evidence type="ECO:0000313" key="5">
    <source>
        <dbReference type="RefSeq" id="XP_034243469.1"/>
    </source>
</evidence>
<feature type="domain" description="Transposable element P transposase-like GTP-binding insertion" evidence="3">
    <location>
        <begin position="777"/>
        <end position="888"/>
    </location>
</feature>
<feature type="compositionally biased region" description="Basic residues" evidence="1">
    <location>
        <begin position="24"/>
        <end position="47"/>
    </location>
</feature>
<protein>
    <submittedName>
        <fullName evidence="5">Uncharacterized protein LOC117646547</fullName>
    </submittedName>
</protein>
<proteinExistence type="predicted"/>
<dbReference type="Pfam" id="PF21788">
    <property type="entry name" value="TNP-like_GBD"/>
    <property type="match status" value="1"/>
</dbReference>
<dbReference type="Proteomes" id="UP000515158">
    <property type="component" value="Unplaced"/>
</dbReference>
<dbReference type="Pfam" id="PF21787">
    <property type="entry name" value="TNP-like_RNaseH_N"/>
    <property type="match status" value="1"/>
</dbReference>
<dbReference type="OrthoDB" id="7107965at2759"/>
<gene>
    <name evidence="5" type="primary">LOC117646547</name>
</gene>
<evidence type="ECO:0000259" key="2">
    <source>
        <dbReference type="Pfam" id="PF21787"/>
    </source>
</evidence>
<accession>A0A6P8ZP46</accession>
<feature type="region of interest" description="Disordered" evidence="1">
    <location>
        <begin position="990"/>
        <end position="1021"/>
    </location>
</feature>
<feature type="region of interest" description="Disordered" evidence="1">
    <location>
        <begin position="1"/>
        <end position="51"/>
    </location>
</feature>
<name>A0A6P8ZP46_THRPL</name>
<evidence type="ECO:0000313" key="4">
    <source>
        <dbReference type="Proteomes" id="UP000515158"/>
    </source>
</evidence>
<dbReference type="KEGG" id="tpal:117646547"/>
<evidence type="ECO:0000259" key="3">
    <source>
        <dbReference type="Pfam" id="PF21788"/>
    </source>
</evidence>
<dbReference type="GeneID" id="117646547"/>
<sequence length="1021" mass="115865">MDMNVAEVPVASHSGSITSNEKPKIKRKKRRRNPRNFFSRKKRRSHKPMVDALEANTSTKTFGYGSVEGNGPNTYHTSAFVKETVDDQFDPTRIKPDINEADQSSMLEIKLESVDYCDTEGEVQSEMNEADQACARAIDISPLLKNTIKGQWKRTFASLPSLPIEPAPVSEGTSRQMTIKNLDSTLIVTIVNDTVQPSPTHFKIPTESNIYSRIDEFRVPLIVDWNNSSSSFVRPTSPLLSVESPLYGPDVMPQFSGISVNLMDTLLEHLKVSLPVPWNPICRKDGVCALLFTTECLPLTSVRRSVFVHYEQGSVQIGIHGKPLPKDHQIWNETGLKFPLCNDNVVAFSNRVVKIVYAVHQLKICPGIESNEINSKIFVGKKDIIFEEDMFENVNGSCFRSNRCSLLISMRRKKCVACSKFADKMNCHKSKTTAKDLAINQDCDETESFKESPGWNSDHDYLLDSDSIRLLKKELGEIELQDETNCRLTARVTKMLDMEGIDIDTQLSKDLKTILENNKLSQVQRIFLQHQIRCSKVTSKTCVVCKTCMRWHPILIRFALYLISTSPVAPDTVRQSGLIRLPCGRALFDYSSIYKPVASNKNIAATKVKGLKEPYERFHCLIFNEITTSQNLVFSKETGELCGYAHLRKVTREMDELQKLLEDEEELKLNCPRPVVKHMLTFMIKGTASGVKEAVASYLITNLTKEQLFLRTWELIGSLELVGVPVVALISNNNPVSNAFYQMHVPVTKNDNGIVFDTLNYCSGDGRPLYFFTDVSHLLKCIKSNFMSSGRGLEKTCCLIKNEQIITWDTIMRMYMEEEHEAWSNGFILNEENVFPDSYSRMRDPVAAQVRRNTVSKMIDILEYEECEETAIFIKKVNDFFDMLNGTHSDEARETSNPNLAKYDSPHDTRFTELLGFLNYLQEWKEEAHAATKTRDFFAARQLSLQIVEGIERTVLAFIGCTKLLLANGQKFVMAQVFSQHPLELHLHHHNTTGGGDRNLNKAEKGCKRKREDGNGYSVWM</sequence>
<dbReference type="InParanoid" id="A0A6P8ZP46"/>
<evidence type="ECO:0000256" key="1">
    <source>
        <dbReference type="SAM" id="MobiDB-lite"/>
    </source>
</evidence>
<reference evidence="5" key="1">
    <citation type="submission" date="2025-08" db="UniProtKB">
        <authorList>
            <consortium name="RefSeq"/>
        </authorList>
    </citation>
    <scope>IDENTIFICATION</scope>
    <source>
        <tissue evidence="5">Total insect</tissue>
    </source>
</reference>
<dbReference type="InterPro" id="IPR048366">
    <property type="entry name" value="TNP-like_GBD"/>
</dbReference>
<dbReference type="AlphaFoldDB" id="A0A6P8ZP46"/>
<keyword evidence="4" id="KW-1185">Reference proteome</keyword>
<feature type="compositionally biased region" description="Basic and acidic residues" evidence="1">
    <location>
        <begin position="999"/>
        <end position="1014"/>
    </location>
</feature>
<organism evidence="5">
    <name type="scientific">Thrips palmi</name>
    <name type="common">Melon thrips</name>
    <dbReference type="NCBI Taxonomy" id="161013"/>
    <lineage>
        <taxon>Eukaryota</taxon>
        <taxon>Metazoa</taxon>
        <taxon>Ecdysozoa</taxon>
        <taxon>Arthropoda</taxon>
        <taxon>Hexapoda</taxon>
        <taxon>Insecta</taxon>
        <taxon>Pterygota</taxon>
        <taxon>Neoptera</taxon>
        <taxon>Paraneoptera</taxon>
        <taxon>Thysanoptera</taxon>
        <taxon>Terebrantia</taxon>
        <taxon>Thripoidea</taxon>
        <taxon>Thripidae</taxon>
        <taxon>Thrips</taxon>
    </lineage>
</organism>
<dbReference type="InterPro" id="IPR048365">
    <property type="entry name" value="TNP-like_RNaseH_N"/>
</dbReference>
<feature type="domain" description="Transposable element P transposase-like RNase H" evidence="2">
    <location>
        <begin position="607"/>
        <end position="735"/>
    </location>
</feature>
<dbReference type="RefSeq" id="XP_034243469.1">
    <property type="nucleotide sequence ID" value="XM_034387578.1"/>
</dbReference>